<evidence type="ECO:0000313" key="3">
    <source>
        <dbReference type="Proteomes" id="UP000004477"/>
    </source>
</evidence>
<evidence type="ECO:0000256" key="1">
    <source>
        <dbReference type="SAM" id="MobiDB-lite"/>
    </source>
</evidence>
<dbReference type="AlphaFoldDB" id="D1PAG5"/>
<dbReference type="STRING" id="537011.PREVCOP_04190"/>
<sequence>MQATMSPCKGKSFKKPKAFAFAGRLYFILREMTHDEPASETQHQYDAARQNRISRRELYEKGSNML</sequence>
<reference evidence="2" key="1">
    <citation type="submission" date="2009-11" db="EMBL/GenBank/DDBJ databases">
        <authorList>
            <person name="Weinstock G."/>
            <person name="Sodergren E."/>
            <person name="Clifton S."/>
            <person name="Fulton L."/>
            <person name="Fulton B."/>
            <person name="Courtney L."/>
            <person name="Fronick C."/>
            <person name="Harrison M."/>
            <person name="Strong C."/>
            <person name="Farmer C."/>
            <person name="Delahaunty K."/>
            <person name="Markovic C."/>
            <person name="Hall O."/>
            <person name="Minx P."/>
            <person name="Tomlinson C."/>
            <person name="Mitreva M."/>
            <person name="Nelson J."/>
            <person name="Hou S."/>
            <person name="Wollam A."/>
            <person name="Pepin K.H."/>
            <person name="Johnson M."/>
            <person name="Bhonagiri V."/>
            <person name="Nash W.E."/>
            <person name="Warren W."/>
            <person name="Chinwalla A."/>
            <person name="Mardis E.R."/>
            <person name="Wilson R.K."/>
        </authorList>
    </citation>
    <scope>NUCLEOTIDE SEQUENCE [LARGE SCALE GENOMIC DNA]</scope>
    <source>
        <strain evidence="2">DSM 18205</strain>
    </source>
</reference>
<comment type="caution">
    <text evidence="2">The sequence shown here is derived from an EMBL/GenBank/DDBJ whole genome shotgun (WGS) entry which is preliminary data.</text>
</comment>
<name>D1PAG5_9BACT</name>
<organism evidence="2 3">
    <name type="scientific">Segatella copri DSM 18205</name>
    <dbReference type="NCBI Taxonomy" id="537011"/>
    <lineage>
        <taxon>Bacteria</taxon>
        <taxon>Pseudomonadati</taxon>
        <taxon>Bacteroidota</taxon>
        <taxon>Bacteroidia</taxon>
        <taxon>Bacteroidales</taxon>
        <taxon>Prevotellaceae</taxon>
        <taxon>Segatella</taxon>
    </lineage>
</organism>
<gene>
    <name evidence="2" type="ORF">PREVCOP_04190</name>
</gene>
<keyword evidence="3" id="KW-1185">Reference proteome</keyword>
<protein>
    <submittedName>
        <fullName evidence="2">Uncharacterized protein</fullName>
    </submittedName>
</protein>
<evidence type="ECO:0000313" key="2">
    <source>
        <dbReference type="EMBL" id="EFB36301.1"/>
    </source>
</evidence>
<feature type="region of interest" description="Disordered" evidence="1">
    <location>
        <begin position="36"/>
        <end position="66"/>
    </location>
</feature>
<dbReference type="PaxDb" id="537011-PREVCOP_04190"/>
<accession>D1PAG5</accession>
<dbReference type="Proteomes" id="UP000004477">
    <property type="component" value="Unassembled WGS sequence"/>
</dbReference>
<dbReference type="EMBL" id="ACBX02000007">
    <property type="protein sequence ID" value="EFB36301.1"/>
    <property type="molecule type" value="Genomic_DNA"/>
</dbReference>
<dbReference type="HOGENOM" id="CLU_2827563_0_0_10"/>
<proteinExistence type="predicted"/>